<dbReference type="EMBL" id="AE016823">
    <property type="protein sequence ID" value="AAS71377.1"/>
    <property type="molecule type" value="Genomic_DNA"/>
</dbReference>
<evidence type="ECO:0000313" key="1">
    <source>
        <dbReference type="EMBL" id="AAS71377.1"/>
    </source>
</evidence>
<sequence length="231" mass="27420">MNNAVLLMFDMKFSTTLMKKIILLFCLISISILNADELNTKILTEEQIADLPAPQVLRQIRSIEKKLHKLNEIQIGYLDRLKVALQFKKEEETDSYKEENKTDYVYYDPSVSYIYRQLNANLNLIRKGAKKTEVLKYLKKIYQWDRLETVDNIDPTKIPIVSQKTVYEKYFYTEYTKYLYYKVHCKKIVQEAVGEECGPWPEYEEELNRMLKKYKIDDTSPLEKNCECIGC</sequence>
<gene>
    <name evidence="1" type="ordered locus">LIC_12824</name>
</gene>
<dbReference type="KEGG" id="lic:LIC_12824"/>
<organism evidence="1 2">
    <name type="scientific">Leptospira interrogans serogroup Icterohaemorrhagiae serovar copenhageni (strain Fiocruz L1-130)</name>
    <dbReference type="NCBI Taxonomy" id="267671"/>
    <lineage>
        <taxon>Bacteria</taxon>
        <taxon>Pseudomonadati</taxon>
        <taxon>Spirochaetota</taxon>
        <taxon>Spirochaetia</taxon>
        <taxon>Leptospirales</taxon>
        <taxon>Leptospiraceae</taxon>
        <taxon>Leptospira</taxon>
    </lineage>
</organism>
<accession>Q72NL0</accession>
<protein>
    <submittedName>
        <fullName evidence="1">Uncharacterized protein</fullName>
    </submittedName>
</protein>
<reference evidence="1 2" key="1">
    <citation type="journal article" date="2004" name="J. Bacteriol.">
        <title>Comparative genomics of two Leptospira interrogans serovars reveals novel insights into physiology and pathogenesis.</title>
        <authorList>
            <person name="Nascimento A.L."/>
            <person name="Ko A.I."/>
            <person name="Martins E.A."/>
            <person name="Monteiro-Vitorello C.B."/>
            <person name="Ho P.L."/>
            <person name="Haake D.A."/>
            <person name="Verjovski-Almeida S."/>
            <person name="Hartskeerl R.A."/>
            <person name="Marques M.V."/>
            <person name="Oliveira M.C."/>
            <person name="Menck C.F."/>
            <person name="Leite L.C."/>
            <person name="Carrer H."/>
            <person name="Coutinho L.L."/>
            <person name="Degrave W.M."/>
            <person name="Dellagostin O.A."/>
            <person name="El-Dorry H."/>
            <person name="Ferro E.S."/>
            <person name="Ferro M.I."/>
            <person name="Furlan L.R."/>
            <person name="Gamberini M."/>
            <person name="Giglioti E.A."/>
            <person name="Goes-Neto A."/>
            <person name="Goldman G.H."/>
            <person name="Goldman M.H."/>
            <person name="Harakava R."/>
            <person name="Jeronimo S.M."/>
            <person name="Junqueira-De-Azevedo I.L."/>
            <person name="Kimura E.T."/>
            <person name="Kuramae E.E."/>
            <person name="Lemos E.G."/>
            <person name="Lemos M.V."/>
            <person name="Marino C.L."/>
            <person name="Nunes L.R."/>
            <person name="De Oliveira R.C."/>
            <person name="Pereira G.G."/>
            <person name="Reis M.S."/>
            <person name="Schriefer A."/>
            <person name="Siqueira W.J."/>
            <person name="Sommer P."/>
            <person name="Tsai S.M."/>
            <person name="Simpson A.J."/>
            <person name="Ferro J.A."/>
            <person name="Camargo L.E."/>
            <person name="Kitajima J.P."/>
            <person name="Setubal J.C."/>
            <person name="Van Sluys M.A."/>
        </authorList>
    </citation>
    <scope>NUCLEOTIDE SEQUENCE [LARGE SCALE GENOMIC DNA]</scope>
    <source>
        <strain evidence="1 2">Fiocruz L1-130</strain>
    </source>
</reference>
<evidence type="ECO:0000313" key="2">
    <source>
        <dbReference type="Proteomes" id="UP000007037"/>
    </source>
</evidence>
<dbReference type="HOGENOM" id="CLU_1198571_0_0_12"/>
<name>Q72NL0_LEPIC</name>
<dbReference type="AlphaFoldDB" id="Q72NL0"/>
<proteinExistence type="predicted"/>
<dbReference type="Proteomes" id="UP000007037">
    <property type="component" value="Chromosome I"/>
</dbReference>